<keyword evidence="3 4" id="KW-0472">Membrane</keyword>
<dbReference type="PANTHER" id="PTHR23521:SF3">
    <property type="entry name" value="MFS TRANSPORTER"/>
    <property type="match status" value="1"/>
</dbReference>
<feature type="transmembrane region" description="Helical" evidence="4">
    <location>
        <begin position="75"/>
        <end position="94"/>
    </location>
</feature>
<dbReference type="InterPro" id="IPR036259">
    <property type="entry name" value="MFS_trans_sf"/>
</dbReference>
<feature type="transmembrane region" description="Helical" evidence="4">
    <location>
        <begin position="368"/>
        <end position="387"/>
    </location>
</feature>
<feature type="transmembrane region" description="Helical" evidence="4">
    <location>
        <begin position="276"/>
        <end position="296"/>
    </location>
</feature>
<feature type="transmembrane region" description="Helical" evidence="4">
    <location>
        <begin position="100"/>
        <end position="119"/>
    </location>
</feature>
<dbReference type="GO" id="GO:0022857">
    <property type="term" value="F:transmembrane transporter activity"/>
    <property type="evidence" value="ECO:0007669"/>
    <property type="project" value="InterPro"/>
</dbReference>
<evidence type="ECO:0000256" key="2">
    <source>
        <dbReference type="ARBA" id="ARBA00022989"/>
    </source>
</evidence>
<organism evidence="6 7">
    <name type="scientific">Sediminibacterium ginsengisoli</name>
    <dbReference type="NCBI Taxonomy" id="413434"/>
    <lineage>
        <taxon>Bacteria</taxon>
        <taxon>Pseudomonadati</taxon>
        <taxon>Bacteroidota</taxon>
        <taxon>Chitinophagia</taxon>
        <taxon>Chitinophagales</taxon>
        <taxon>Chitinophagaceae</taxon>
        <taxon>Sediminibacterium</taxon>
    </lineage>
</organism>
<name>A0A1T4P480_9BACT</name>
<dbReference type="PROSITE" id="PS50850">
    <property type="entry name" value="MFS"/>
    <property type="match status" value="1"/>
</dbReference>
<dbReference type="InterPro" id="IPR020846">
    <property type="entry name" value="MFS_dom"/>
</dbReference>
<feature type="transmembrane region" description="Helical" evidence="4">
    <location>
        <begin position="7"/>
        <end position="29"/>
    </location>
</feature>
<dbReference type="AlphaFoldDB" id="A0A1T4P480"/>
<evidence type="ECO:0000259" key="5">
    <source>
        <dbReference type="PROSITE" id="PS50850"/>
    </source>
</evidence>
<feature type="transmembrane region" description="Helical" evidence="4">
    <location>
        <begin position="164"/>
        <end position="183"/>
    </location>
</feature>
<accession>A0A1T4P480</accession>
<sequence>MQKTPPYILPVIVLAQFAGTSTWFAGNAILPGIQQQFRLPASLLGNMTVAVQLGFISGTLLFAILMLADRFSPVKLFLVSSLAAALFNQLVIYANGSIPLLLAFRFMTGCSLAGVYPIGMKIAADWFAGKLGKALGLLVGALVAGTALPYLVRSGSYELPWQQVVTFTSLFAATGGLLVGIFVKDGPFRIKGSGFQLSVFRSLFRAPKFSAAARGYFGHMWELYTLWAFTPALLSLYNEKHGTTLPVALTSFFIIAAGSIGCMAGGILAQKKGSAAIAFVALAGSGFFCLLLPLLFLAPPVVFISGMLCWGTLAAADSPQFSALVAGNAEQTHKGTALTLVTSIGFAITIVSIRLMNELWFSLTTSHYQQWLFLLLVPGPVSGLLSMKSLFARKDKA</sequence>
<evidence type="ECO:0000313" key="7">
    <source>
        <dbReference type="Proteomes" id="UP000190888"/>
    </source>
</evidence>
<dbReference type="RefSeq" id="WP_078831467.1">
    <property type="nucleotide sequence ID" value="NZ_FUWH01000005.1"/>
</dbReference>
<feature type="domain" description="Major facilitator superfamily (MFS) profile" evidence="5">
    <location>
        <begin position="1"/>
        <end position="395"/>
    </location>
</feature>
<gene>
    <name evidence="6" type="ORF">SAMN04488132_105139</name>
</gene>
<dbReference type="EMBL" id="FUWH01000005">
    <property type="protein sequence ID" value="SJZ86259.1"/>
    <property type="molecule type" value="Genomic_DNA"/>
</dbReference>
<dbReference type="Gene3D" id="1.20.1250.20">
    <property type="entry name" value="MFS general substrate transporter like domains"/>
    <property type="match status" value="2"/>
</dbReference>
<dbReference type="STRING" id="413434.SAMN04488132_105139"/>
<evidence type="ECO:0000256" key="4">
    <source>
        <dbReference type="SAM" id="Phobius"/>
    </source>
</evidence>
<evidence type="ECO:0000313" key="6">
    <source>
        <dbReference type="EMBL" id="SJZ86259.1"/>
    </source>
</evidence>
<keyword evidence="1 4" id="KW-0812">Transmembrane</keyword>
<dbReference type="PANTHER" id="PTHR23521">
    <property type="entry name" value="TRANSPORTER MFS SUPERFAMILY"/>
    <property type="match status" value="1"/>
</dbReference>
<dbReference type="OrthoDB" id="9781976at2"/>
<dbReference type="SUPFAM" id="SSF103473">
    <property type="entry name" value="MFS general substrate transporter"/>
    <property type="match status" value="1"/>
</dbReference>
<dbReference type="InterPro" id="IPR011701">
    <property type="entry name" value="MFS"/>
</dbReference>
<feature type="transmembrane region" description="Helical" evidence="4">
    <location>
        <begin position="302"/>
        <end position="325"/>
    </location>
</feature>
<protein>
    <submittedName>
        <fullName evidence="6">Predicted arabinose efflux permease, MFS family</fullName>
    </submittedName>
</protein>
<dbReference type="Proteomes" id="UP000190888">
    <property type="component" value="Unassembled WGS sequence"/>
</dbReference>
<feature type="transmembrane region" description="Helical" evidence="4">
    <location>
        <begin position="337"/>
        <end position="356"/>
    </location>
</feature>
<feature type="transmembrane region" description="Helical" evidence="4">
    <location>
        <begin position="49"/>
        <end position="68"/>
    </location>
</feature>
<evidence type="ECO:0000256" key="3">
    <source>
        <dbReference type="ARBA" id="ARBA00023136"/>
    </source>
</evidence>
<reference evidence="6 7" key="1">
    <citation type="submission" date="2017-02" db="EMBL/GenBank/DDBJ databases">
        <authorList>
            <person name="Peterson S.W."/>
        </authorList>
    </citation>
    <scope>NUCLEOTIDE SEQUENCE [LARGE SCALE GENOMIC DNA]</scope>
    <source>
        <strain evidence="6 7">DSM 22335</strain>
    </source>
</reference>
<dbReference type="Pfam" id="PF07690">
    <property type="entry name" value="MFS_1"/>
    <property type="match status" value="1"/>
</dbReference>
<keyword evidence="2 4" id="KW-1133">Transmembrane helix</keyword>
<feature type="transmembrane region" description="Helical" evidence="4">
    <location>
        <begin position="131"/>
        <end position="152"/>
    </location>
</feature>
<keyword evidence="7" id="KW-1185">Reference proteome</keyword>
<feature type="transmembrane region" description="Helical" evidence="4">
    <location>
        <begin position="216"/>
        <end position="237"/>
    </location>
</feature>
<dbReference type="GO" id="GO:0005886">
    <property type="term" value="C:plasma membrane"/>
    <property type="evidence" value="ECO:0007669"/>
    <property type="project" value="TreeGrafter"/>
</dbReference>
<proteinExistence type="predicted"/>
<evidence type="ECO:0000256" key="1">
    <source>
        <dbReference type="ARBA" id="ARBA00022692"/>
    </source>
</evidence>
<feature type="transmembrane region" description="Helical" evidence="4">
    <location>
        <begin position="249"/>
        <end position="269"/>
    </location>
</feature>